<sequence length="256" mass="28838">MPPPNVNSERNQGTTDERLIQAYVQNTIPLNVHDLPSHLQTCPICQEPYAIRNAAFQHPLYSGRYEYPVRVHGRHPNSTCRHVFGRRCIEEYFRSQTPWSTKCPICREEWFPTYEEINAALSGQRNTANVAVRRQDQAQSVRLTLPRTPSRNTLSLTILEAPEVFVHEAPQVVDVAIDTSDGGVTLASGLSNLGRIHRSIGFLERILAAFDVDDQDTETSNAVAAMEAITEELWQRLEARRRERAEANGTSGSSRS</sequence>
<comment type="caution">
    <text evidence="6">The sequence shown here is derived from an EMBL/GenBank/DDBJ whole genome shotgun (WGS) entry which is preliminary data.</text>
</comment>
<proteinExistence type="predicted"/>
<reference evidence="6" key="1">
    <citation type="journal article" date="2020" name="Stud. Mycol.">
        <title>101 Dothideomycetes genomes: a test case for predicting lifestyles and emergence of pathogens.</title>
        <authorList>
            <person name="Haridas S."/>
            <person name="Albert R."/>
            <person name="Binder M."/>
            <person name="Bloem J."/>
            <person name="Labutti K."/>
            <person name="Salamov A."/>
            <person name="Andreopoulos B."/>
            <person name="Baker S."/>
            <person name="Barry K."/>
            <person name="Bills G."/>
            <person name="Bluhm B."/>
            <person name="Cannon C."/>
            <person name="Castanera R."/>
            <person name="Culley D."/>
            <person name="Daum C."/>
            <person name="Ezra D."/>
            <person name="Gonzalez J."/>
            <person name="Henrissat B."/>
            <person name="Kuo A."/>
            <person name="Liang C."/>
            <person name="Lipzen A."/>
            <person name="Lutzoni F."/>
            <person name="Magnuson J."/>
            <person name="Mondo S."/>
            <person name="Nolan M."/>
            <person name="Ohm R."/>
            <person name="Pangilinan J."/>
            <person name="Park H.-J."/>
            <person name="Ramirez L."/>
            <person name="Alfaro M."/>
            <person name="Sun H."/>
            <person name="Tritt A."/>
            <person name="Yoshinaga Y."/>
            <person name="Zwiers L.-H."/>
            <person name="Turgeon B."/>
            <person name="Goodwin S."/>
            <person name="Spatafora J."/>
            <person name="Crous P."/>
            <person name="Grigoriev I."/>
        </authorList>
    </citation>
    <scope>NUCLEOTIDE SEQUENCE</scope>
    <source>
        <strain evidence="6">CBS 125425</strain>
    </source>
</reference>
<keyword evidence="2 4" id="KW-0863">Zinc-finger</keyword>
<dbReference type="Pfam" id="PF13445">
    <property type="entry name" value="zf-RING_UBOX"/>
    <property type="match status" value="1"/>
</dbReference>
<name>A0A9P4QM86_9PLEO</name>
<accession>A0A9P4QM86</accession>
<keyword evidence="1" id="KW-0479">Metal-binding</keyword>
<dbReference type="InterPro" id="IPR027370">
    <property type="entry name" value="Znf-RING_euk"/>
</dbReference>
<feature type="domain" description="RING-type" evidence="5">
    <location>
        <begin position="42"/>
        <end position="107"/>
    </location>
</feature>
<dbReference type="InterPro" id="IPR013083">
    <property type="entry name" value="Znf_RING/FYVE/PHD"/>
</dbReference>
<dbReference type="EMBL" id="ML996334">
    <property type="protein sequence ID" value="KAF2727406.1"/>
    <property type="molecule type" value="Genomic_DNA"/>
</dbReference>
<dbReference type="SUPFAM" id="SSF57850">
    <property type="entry name" value="RING/U-box"/>
    <property type="match status" value="1"/>
</dbReference>
<dbReference type="Proteomes" id="UP000799444">
    <property type="component" value="Unassembled WGS sequence"/>
</dbReference>
<dbReference type="OrthoDB" id="3798356at2759"/>
<protein>
    <recommendedName>
        <fullName evidence="5">RING-type domain-containing protein</fullName>
    </recommendedName>
</protein>
<dbReference type="AlphaFoldDB" id="A0A9P4QM86"/>
<dbReference type="InterPro" id="IPR001841">
    <property type="entry name" value="Znf_RING"/>
</dbReference>
<organism evidence="6 7">
    <name type="scientific">Polyplosphaeria fusca</name>
    <dbReference type="NCBI Taxonomy" id="682080"/>
    <lineage>
        <taxon>Eukaryota</taxon>
        <taxon>Fungi</taxon>
        <taxon>Dikarya</taxon>
        <taxon>Ascomycota</taxon>
        <taxon>Pezizomycotina</taxon>
        <taxon>Dothideomycetes</taxon>
        <taxon>Pleosporomycetidae</taxon>
        <taxon>Pleosporales</taxon>
        <taxon>Tetraplosphaeriaceae</taxon>
        <taxon>Polyplosphaeria</taxon>
    </lineage>
</organism>
<dbReference type="Gene3D" id="3.30.40.10">
    <property type="entry name" value="Zinc/RING finger domain, C3HC4 (zinc finger)"/>
    <property type="match status" value="1"/>
</dbReference>
<evidence type="ECO:0000259" key="5">
    <source>
        <dbReference type="PROSITE" id="PS50089"/>
    </source>
</evidence>
<evidence type="ECO:0000256" key="1">
    <source>
        <dbReference type="ARBA" id="ARBA00022723"/>
    </source>
</evidence>
<keyword evidence="7" id="KW-1185">Reference proteome</keyword>
<evidence type="ECO:0000313" key="6">
    <source>
        <dbReference type="EMBL" id="KAF2727406.1"/>
    </source>
</evidence>
<keyword evidence="3" id="KW-0862">Zinc</keyword>
<gene>
    <name evidence="6" type="ORF">EJ04DRAFT_138013</name>
</gene>
<evidence type="ECO:0000313" key="7">
    <source>
        <dbReference type="Proteomes" id="UP000799444"/>
    </source>
</evidence>
<evidence type="ECO:0000256" key="3">
    <source>
        <dbReference type="ARBA" id="ARBA00022833"/>
    </source>
</evidence>
<dbReference type="GO" id="GO:0008270">
    <property type="term" value="F:zinc ion binding"/>
    <property type="evidence" value="ECO:0007669"/>
    <property type="project" value="UniProtKB-KW"/>
</dbReference>
<evidence type="ECO:0000256" key="4">
    <source>
        <dbReference type="PROSITE-ProRule" id="PRU00175"/>
    </source>
</evidence>
<dbReference type="PROSITE" id="PS50089">
    <property type="entry name" value="ZF_RING_2"/>
    <property type="match status" value="1"/>
</dbReference>
<evidence type="ECO:0000256" key="2">
    <source>
        <dbReference type="ARBA" id="ARBA00022771"/>
    </source>
</evidence>